<proteinExistence type="inferred from homology"/>
<dbReference type="PRINTS" id="PR00081">
    <property type="entry name" value="GDHRDH"/>
</dbReference>
<dbReference type="PRINTS" id="PR00080">
    <property type="entry name" value="SDRFAMILY"/>
</dbReference>
<dbReference type="InterPro" id="IPR002347">
    <property type="entry name" value="SDR_fam"/>
</dbReference>
<dbReference type="KEGG" id="rpa:TX73_000560"/>
<evidence type="ECO:0000313" key="4">
    <source>
        <dbReference type="Proteomes" id="UP000001426"/>
    </source>
</evidence>
<evidence type="ECO:0000256" key="2">
    <source>
        <dbReference type="ARBA" id="ARBA00023002"/>
    </source>
</evidence>
<sequence length="295" mass="31200">MRARDLYNALYQKWRSTSHRSRQAARISGGRITMRFNGKVAVVTAAASGIGAATAARLAREGAYVYLSDIDQDALGRQAESLVDVAERISTVVADVTVPEQVSALIDGAARERGRLDILINNAGMGAFGRITEVTPEAWHRVFGICVDSIFHASRAAIPHLIKARGTIVNTASISGLFGDYGFAAYNAAKGAVINLTRNMALDYSRDGLRVNAVCPGLIATPLSLKLRDNAAVMAEYDRLIPLGRAGSPEEVAGAIAFLASDDASYITGVAFAVDGGLTARTGQPNFLGHLAPKP</sequence>
<dbReference type="FunFam" id="3.40.50.720:FF:000084">
    <property type="entry name" value="Short-chain dehydrogenase reductase"/>
    <property type="match status" value="1"/>
</dbReference>
<dbReference type="CDD" id="cd05233">
    <property type="entry name" value="SDR_c"/>
    <property type="match status" value="1"/>
</dbReference>
<protein>
    <submittedName>
        <fullName evidence="3">SDR family NAD(P)-dependent oxidoreductase</fullName>
    </submittedName>
</protein>
<keyword evidence="4" id="KW-1185">Reference proteome</keyword>
<dbReference type="AlphaFoldDB" id="A0AAE9XSB7"/>
<dbReference type="EMBL" id="CP116810">
    <property type="protein sequence ID" value="WCL90234.1"/>
    <property type="molecule type" value="Genomic_DNA"/>
</dbReference>
<accession>A0AAE9XSB7</accession>
<dbReference type="InterPro" id="IPR036291">
    <property type="entry name" value="NAD(P)-bd_dom_sf"/>
</dbReference>
<dbReference type="RefSeq" id="WP_267793669.1">
    <property type="nucleotide sequence ID" value="NZ_CP116810.1"/>
</dbReference>
<name>A0AAE9XSB7_RHOPA</name>
<dbReference type="Pfam" id="PF13561">
    <property type="entry name" value="adh_short_C2"/>
    <property type="match status" value="1"/>
</dbReference>
<reference evidence="3 4" key="1">
    <citation type="journal article" date="2004" name="Nat. Biotechnol.">
        <title>Complete genome sequence of the metabolically versatile photosynthetic bacterium Rhodopseudomonas palustris.</title>
        <authorList>
            <person name="Larimer F.W."/>
            <person name="Chain P."/>
            <person name="Hauser L."/>
            <person name="Lamerdin J."/>
            <person name="Malfatti S."/>
            <person name="Do L."/>
            <person name="Land M.L."/>
            <person name="Pelletier D.A."/>
            <person name="Beatty J.T."/>
            <person name="Lang A.S."/>
            <person name="Tabita F.R."/>
            <person name="Gibson J.L."/>
            <person name="Hanson T.E."/>
            <person name="Bobst C."/>
            <person name="Torres J.L."/>
            <person name="Peres C."/>
            <person name="Harrison F.H."/>
            <person name="Gibson J."/>
            <person name="Harwood C.S."/>
        </authorList>
    </citation>
    <scope>NUCLEOTIDE SEQUENCE [LARGE SCALE GENOMIC DNA]</scope>
    <source>
        <strain evidence="4">ATCC BAA-98 / CGA009</strain>
    </source>
</reference>
<evidence type="ECO:0000313" key="3">
    <source>
        <dbReference type="EMBL" id="WCL90234.1"/>
    </source>
</evidence>
<dbReference type="InterPro" id="IPR020904">
    <property type="entry name" value="Sc_DH/Rdtase_CS"/>
</dbReference>
<keyword evidence="2" id="KW-0560">Oxidoreductase</keyword>
<dbReference type="PANTHER" id="PTHR43477:SF1">
    <property type="entry name" value="DIHYDROANTICAPSIN 7-DEHYDROGENASE"/>
    <property type="match status" value="1"/>
</dbReference>
<comment type="similarity">
    <text evidence="1">Belongs to the short-chain dehydrogenases/reductases (SDR) family.</text>
</comment>
<gene>
    <name evidence="3" type="ORF">TX73_000560</name>
</gene>
<dbReference type="NCBIfam" id="NF005559">
    <property type="entry name" value="PRK07231.1"/>
    <property type="match status" value="1"/>
</dbReference>
<dbReference type="PROSITE" id="PS00061">
    <property type="entry name" value="ADH_SHORT"/>
    <property type="match status" value="1"/>
</dbReference>
<dbReference type="Gene3D" id="3.40.50.720">
    <property type="entry name" value="NAD(P)-binding Rossmann-like Domain"/>
    <property type="match status" value="1"/>
</dbReference>
<dbReference type="Proteomes" id="UP000001426">
    <property type="component" value="Chromosome"/>
</dbReference>
<evidence type="ECO:0000256" key="1">
    <source>
        <dbReference type="ARBA" id="ARBA00006484"/>
    </source>
</evidence>
<dbReference type="SUPFAM" id="SSF51735">
    <property type="entry name" value="NAD(P)-binding Rossmann-fold domains"/>
    <property type="match status" value="1"/>
</dbReference>
<organism evidence="3 4">
    <name type="scientific">Rhodopseudomonas palustris (strain ATCC BAA-98 / CGA009)</name>
    <dbReference type="NCBI Taxonomy" id="258594"/>
    <lineage>
        <taxon>Bacteria</taxon>
        <taxon>Pseudomonadati</taxon>
        <taxon>Pseudomonadota</taxon>
        <taxon>Alphaproteobacteria</taxon>
        <taxon>Hyphomicrobiales</taxon>
        <taxon>Nitrobacteraceae</taxon>
        <taxon>Rhodopseudomonas</taxon>
    </lineage>
</organism>
<dbReference type="GO" id="GO:0016491">
    <property type="term" value="F:oxidoreductase activity"/>
    <property type="evidence" value="ECO:0007669"/>
    <property type="project" value="UniProtKB-KW"/>
</dbReference>
<dbReference type="InterPro" id="IPR051122">
    <property type="entry name" value="SDR_DHRS6-like"/>
</dbReference>
<dbReference type="PANTHER" id="PTHR43477">
    <property type="entry name" value="DIHYDROANTICAPSIN 7-DEHYDROGENASE"/>
    <property type="match status" value="1"/>
</dbReference>